<dbReference type="Pfam" id="PF13442">
    <property type="entry name" value="Cytochrome_CBB3"/>
    <property type="match status" value="1"/>
</dbReference>
<accession>A0ABN6N5S2</accession>
<evidence type="ECO:0000256" key="3">
    <source>
        <dbReference type="ARBA" id="ARBA00023004"/>
    </source>
</evidence>
<keyword evidence="8" id="KW-1185">Reference proteome</keyword>
<reference evidence="8" key="1">
    <citation type="journal article" date="2022" name="Int. J. Syst. Evol. Microbiol.">
        <title>Anaeromyxobacter oryzae sp. nov., Anaeromyxobacter diazotrophicus sp. nov. and Anaeromyxobacter paludicola sp. nov., isolated from paddy soils.</title>
        <authorList>
            <person name="Itoh H."/>
            <person name="Xu Z."/>
            <person name="Mise K."/>
            <person name="Masuda Y."/>
            <person name="Ushijima N."/>
            <person name="Hayakawa C."/>
            <person name="Shiratori Y."/>
            <person name="Senoo K."/>
        </authorList>
    </citation>
    <scope>NUCLEOTIDE SEQUENCE [LARGE SCALE GENOMIC DNA]</scope>
    <source>
        <strain evidence="8">Red630</strain>
    </source>
</reference>
<evidence type="ECO:0000313" key="7">
    <source>
        <dbReference type="EMBL" id="BDG07915.1"/>
    </source>
</evidence>
<dbReference type="InterPro" id="IPR036909">
    <property type="entry name" value="Cyt_c-like_dom_sf"/>
</dbReference>
<dbReference type="EMBL" id="AP025592">
    <property type="protein sequence ID" value="BDG07915.1"/>
    <property type="molecule type" value="Genomic_DNA"/>
</dbReference>
<dbReference type="Gene3D" id="1.10.760.10">
    <property type="entry name" value="Cytochrome c-like domain"/>
    <property type="match status" value="1"/>
</dbReference>
<keyword evidence="3 4" id="KW-0408">Iron</keyword>
<evidence type="ECO:0000256" key="2">
    <source>
        <dbReference type="ARBA" id="ARBA00022723"/>
    </source>
</evidence>
<organism evidence="7 8">
    <name type="scientific">Anaeromyxobacter paludicola</name>
    <dbReference type="NCBI Taxonomy" id="2918171"/>
    <lineage>
        <taxon>Bacteria</taxon>
        <taxon>Pseudomonadati</taxon>
        <taxon>Myxococcota</taxon>
        <taxon>Myxococcia</taxon>
        <taxon>Myxococcales</taxon>
        <taxon>Cystobacterineae</taxon>
        <taxon>Anaeromyxobacteraceae</taxon>
        <taxon>Anaeromyxobacter</taxon>
    </lineage>
</organism>
<dbReference type="SUPFAM" id="SSF46626">
    <property type="entry name" value="Cytochrome c"/>
    <property type="match status" value="1"/>
</dbReference>
<feature type="domain" description="Cytochrome c" evidence="6">
    <location>
        <begin position="19"/>
        <end position="99"/>
    </location>
</feature>
<dbReference type="PROSITE" id="PS51007">
    <property type="entry name" value="CYTC"/>
    <property type="match status" value="1"/>
</dbReference>
<evidence type="ECO:0000256" key="1">
    <source>
        <dbReference type="ARBA" id="ARBA00022617"/>
    </source>
</evidence>
<dbReference type="Proteomes" id="UP001162734">
    <property type="component" value="Chromosome"/>
</dbReference>
<evidence type="ECO:0000259" key="6">
    <source>
        <dbReference type="PROSITE" id="PS51007"/>
    </source>
</evidence>
<protein>
    <recommendedName>
        <fullName evidence="6">Cytochrome c domain-containing protein</fullName>
    </recommendedName>
</protein>
<keyword evidence="1 4" id="KW-0349">Heme</keyword>
<keyword evidence="2 4" id="KW-0479">Metal-binding</keyword>
<sequence length="99" mass="10256">MLKLFAFVVAASLALPTLAGNVPPALLFQNRCAECHGKDARTPTAKGRAAGAPNLAGGERSAIEVEQVILHGKGRMAPIGMKLSPEQVGAVAAWVARLQ</sequence>
<proteinExistence type="predicted"/>
<dbReference type="RefSeq" id="WP_248344921.1">
    <property type="nucleotide sequence ID" value="NZ_AP025592.1"/>
</dbReference>
<feature type="chain" id="PRO_5046811173" description="Cytochrome c domain-containing protein" evidence="5">
    <location>
        <begin position="20"/>
        <end position="99"/>
    </location>
</feature>
<name>A0ABN6N5S2_9BACT</name>
<feature type="signal peptide" evidence="5">
    <location>
        <begin position="1"/>
        <end position="19"/>
    </location>
</feature>
<evidence type="ECO:0000256" key="5">
    <source>
        <dbReference type="SAM" id="SignalP"/>
    </source>
</evidence>
<gene>
    <name evidence="7" type="ORF">AMPC_10280</name>
</gene>
<dbReference type="InterPro" id="IPR009056">
    <property type="entry name" value="Cyt_c-like_dom"/>
</dbReference>
<keyword evidence="5" id="KW-0732">Signal</keyword>
<evidence type="ECO:0000313" key="8">
    <source>
        <dbReference type="Proteomes" id="UP001162734"/>
    </source>
</evidence>
<evidence type="ECO:0000256" key="4">
    <source>
        <dbReference type="PROSITE-ProRule" id="PRU00433"/>
    </source>
</evidence>